<evidence type="ECO:0000313" key="2">
    <source>
        <dbReference type="EMBL" id="GBP52454.1"/>
    </source>
</evidence>
<sequence>MSGFYVPKDKTARVHVLRYVGMCIVKSTRSKRTAEPSKTKWSSPPRDTRNSREVTSKLPASRVGMAYLKEEGLVERKWAYPMDVIVSPGRDPEAVFEDPSKK</sequence>
<reference evidence="2 3" key="1">
    <citation type="journal article" date="2019" name="Commun. Biol.">
        <title>The bagworm genome reveals a unique fibroin gene that provides high tensile strength.</title>
        <authorList>
            <person name="Kono N."/>
            <person name="Nakamura H."/>
            <person name="Ohtoshi R."/>
            <person name="Tomita M."/>
            <person name="Numata K."/>
            <person name="Arakawa K."/>
        </authorList>
    </citation>
    <scope>NUCLEOTIDE SEQUENCE [LARGE SCALE GENOMIC DNA]</scope>
</reference>
<feature type="region of interest" description="Disordered" evidence="1">
    <location>
        <begin position="28"/>
        <end position="56"/>
    </location>
</feature>
<dbReference type="EMBL" id="BGZK01000603">
    <property type="protein sequence ID" value="GBP52454.1"/>
    <property type="molecule type" value="Genomic_DNA"/>
</dbReference>
<accession>A0A4C1WQR3</accession>
<proteinExistence type="predicted"/>
<dbReference type="AlphaFoldDB" id="A0A4C1WQR3"/>
<evidence type="ECO:0000256" key="1">
    <source>
        <dbReference type="SAM" id="MobiDB-lite"/>
    </source>
</evidence>
<comment type="caution">
    <text evidence="2">The sequence shown here is derived from an EMBL/GenBank/DDBJ whole genome shotgun (WGS) entry which is preliminary data.</text>
</comment>
<protein>
    <submittedName>
        <fullName evidence="2">Uncharacterized protein</fullName>
    </submittedName>
</protein>
<name>A0A4C1WQR3_EUMVA</name>
<dbReference type="Proteomes" id="UP000299102">
    <property type="component" value="Unassembled WGS sequence"/>
</dbReference>
<feature type="compositionally biased region" description="Basic and acidic residues" evidence="1">
    <location>
        <begin position="46"/>
        <end position="55"/>
    </location>
</feature>
<organism evidence="2 3">
    <name type="scientific">Eumeta variegata</name>
    <name type="common">Bagworm moth</name>
    <name type="synonym">Eumeta japonica</name>
    <dbReference type="NCBI Taxonomy" id="151549"/>
    <lineage>
        <taxon>Eukaryota</taxon>
        <taxon>Metazoa</taxon>
        <taxon>Ecdysozoa</taxon>
        <taxon>Arthropoda</taxon>
        <taxon>Hexapoda</taxon>
        <taxon>Insecta</taxon>
        <taxon>Pterygota</taxon>
        <taxon>Neoptera</taxon>
        <taxon>Endopterygota</taxon>
        <taxon>Lepidoptera</taxon>
        <taxon>Glossata</taxon>
        <taxon>Ditrysia</taxon>
        <taxon>Tineoidea</taxon>
        <taxon>Psychidae</taxon>
        <taxon>Oiketicinae</taxon>
        <taxon>Eumeta</taxon>
    </lineage>
</organism>
<keyword evidence="3" id="KW-1185">Reference proteome</keyword>
<evidence type="ECO:0000313" key="3">
    <source>
        <dbReference type="Proteomes" id="UP000299102"/>
    </source>
</evidence>
<gene>
    <name evidence="2" type="ORF">EVAR_39913_1</name>
</gene>